<name>A0A8J4PVA7_9MYCE</name>
<dbReference type="AlphaFoldDB" id="A0A8J4PVA7"/>
<comment type="caution">
    <text evidence="1">The sequence shown here is derived from an EMBL/GenBank/DDBJ whole genome shotgun (WGS) entry which is preliminary data.</text>
</comment>
<keyword evidence="2" id="KW-1185">Reference proteome</keyword>
<protein>
    <submittedName>
        <fullName evidence="1">Uncharacterized protein</fullName>
    </submittedName>
</protein>
<organism evidence="1 2">
    <name type="scientific">Polysphondylium violaceum</name>
    <dbReference type="NCBI Taxonomy" id="133409"/>
    <lineage>
        <taxon>Eukaryota</taxon>
        <taxon>Amoebozoa</taxon>
        <taxon>Evosea</taxon>
        <taxon>Eumycetozoa</taxon>
        <taxon>Dictyostelia</taxon>
        <taxon>Dictyosteliales</taxon>
        <taxon>Dictyosteliaceae</taxon>
        <taxon>Polysphondylium</taxon>
    </lineage>
</organism>
<sequence length="170" mass="18933">MVLVSGDVLDNNGTVRLPISVSKWSIMTSATLYATLTPEYEPPVIFNYQGKTYDFTKPFTGCIYNTLSLTQAASQVVTVNLFSNPVNGQSFDIYVDDVKVESQTIPASNINRFNTFSVNVPYTQYTHSIKLVQVSNNQSFATQLSYVGPEITSYECIRGFKQIAPYATHK</sequence>
<accession>A0A8J4PVA7</accession>
<reference evidence="1" key="1">
    <citation type="submission" date="2020-01" db="EMBL/GenBank/DDBJ databases">
        <title>Development of genomics and gene disruption for Polysphondylium violaceum indicates a role for the polyketide synthase stlB in stalk morphogenesis.</title>
        <authorList>
            <person name="Narita B."/>
            <person name="Kawabe Y."/>
            <person name="Kin K."/>
            <person name="Saito T."/>
            <person name="Gibbs R."/>
            <person name="Kuspa A."/>
            <person name="Muzny D."/>
            <person name="Queller D."/>
            <person name="Richards S."/>
            <person name="Strassman J."/>
            <person name="Sucgang R."/>
            <person name="Worley K."/>
            <person name="Schaap P."/>
        </authorList>
    </citation>
    <scope>NUCLEOTIDE SEQUENCE</scope>
    <source>
        <strain evidence="1">QSvi11</strain>
    </source>
</reference>
<proteinExistence type="predicted"/>
<dbReference type="EMBL" id="AJWJ01000156">
    <property type="protein sequence ID" value="KAF2074260.1"/>
    <property type="molecule type" value="Genomic_DNA"/>
</dbReference>
<evidence type="ECO:0000313" key="2">
    <source>
        <dbReference type="Proteomes" id="UP000695562"/>
    </source>
</evidence>
<dbReference type="Proteomes" id="UP000695562">
    <property type="component" value="Unassembled WGS sequence"/>
</dbReference>
<gene>
    <name evidence="1" type="ORF">CYY_004434</name>
</gene>
<evidence type="ECO:0000313" key="1">
    <source>
        <dbReference type="EMBL" id="KAF2074260.1"/>
    </source>
</evidence>